<comment type="similarity">
    <text evidence="1">Belongs to the V-ATPase D subunit family.</text>
</comment>
<keyword evidence="6" id="KW-1185">Reference proteome</keyword>
<evidence type="ECO:0000256" key="4">
    <source>
        <dbReference type="SAM" id="MobiDB-lite"/>
    </source>
</evidence>
<accession>A0A0G2FCP7</accession>
<reference evidence="5 6" key="1">
    <citation type="submission" date="2015-05" db="EMBL/GenBank/DDBJ databases">
        <title>Distinctive expansion of gene families associated with plant cell wall degradation and secondary metabolism in the genomes of grapevine trunk pathogens.</title>
        <authorList>
            <person name="Lawrence D.P."/>
            <person name="Travadon R."/>
            <person name="Rolshausen P.E."/>
            <person name="Baumgartner K."/>
        </authorList>
    </citation>
    <scope>NUCLEOTIDE SEQUENCE [LARGE SCALE GENOMIC DNA]</scope>
    <source>
        <strain evidence="5">DA912</strain>
    </source>
</reference>
<name>A0A0G2FCP7_9PEZI</name>
<dbReference type="InterPro" id="IPR002699">
    <property type="entry name" value="V_ATPase_D"/>
</dbReference>
<keyword evidence="3" id="KW-0406">Ion transport</keyword>
<feature type="compositionally biased region" description="Basic and acidic residues" evidence="4">
    <location>
        <begin position="175"/>
        <end position="193"/>
    </location>
</feature>
<evidence type="ECO:0000256" key="1">
    <source>
        <dbReference type="ARBA" id="ARBA00005850"/>
    </source>
</evidence>
<dbReference type="GO" id="GO:0000221">
    <property type="term" value="C:vacuolar proton-transporting V-type ATPase, V1 domain"/>
    <property type="evidence" value="ECO:0007669"/>
    <property type="project" value="EnsemblFungi"/>
</dbReference>
<evidence type="ECO:0000256" key="3">
    <source>
        <dbReference type="ARBA" id="ARBA00023065"/>
    </source>
</evidence>
<dbReference type="GO" id="GO:0046961">
    <property type="term" value="F:proton-transporting ATPase activity, rotational mechanism"/>
    <property type="evidence" value="ECO:0007669"/>
    <property type="project" value="EnsemblFungi"/>
</dbReference>
<sequence length="220" mass="24385">MSGAGAKLKGAEQGHSLLKRKSEALTKRFREITRRIDEAKRKMGRVMQIASFSLAEVTYAVGGDIGYQVQESVKAARFRVRAKQENVSGVLLPAFESYTEEGINDFAMTGLGKGGQQTAFVILDEVIKVVNRRVNAIEHVIIPRTENTIKYINSELDELDREEFYRLKKVANKKQRDNAALDAEMAAKREAQAGHEQPGGDENTGPADVLGAEEDEDVIF</sequence>
<evidence type="ECO:0000313" key="5">
    <source>
        <dbReference type="EMBL" id="KKY31944.1"/>
    </source>
</evidence>
<feature type="region of interest" description="Disordered" evidence="4">
    <location>
        <begin position="175"/>
        <end position="220"/>
    </location>
</feature>
<protein>
    <submittedName>
        <fullName evidence="5">Putative vacuolar atp synthase subunit d</fullName>
    </submittedName>
</protein>
<reference evidence="5 6" key="2">
    <citation type="submission" date="2015-05" db="EMBL/GenBank/DDBJ databases">
        <authorList>
            <person name="Morales-Cruz A."/>
            <person name="Amrine K.C."/>
            <person name="Cantu D."/>
        </authorList>
    </citation>
    <scope>NUCLEOTIDE SEQUENCE [LARGE SCALE GENOMIC DNA]</scope>
    <source>
        <strain evidence="5">DA912</strain>
    </source>
</reference>
<dbReference type="Pfam" id="PF01813">
    <property type="entry name" value="ATP-synt_D"/>
    <property type="match status" value="1"/>
</dbReference>
<dbReference type="PANTHER" id="PTHR11671">
    <property type="entry name" value="V-TYPE ATP SYNTHASE SUBUNIT D"/>
    <property type="match status" value="1"/>
</dbReference>
<dbReference type="AlphaFoldDB" id="A0A0G2FCP7"/>
<dbReference type="GO" id="GO:0000329">
    <property type="term" value="C:fungal-type vacuole membrane"/>
    <property type="evidence" value="ECO:0007669"/>
    <property type="project" value="EnsemblFungi"/>
</dbReference>
<dbReference type="STRING" id="1214573.A0A0G2FCP7"/>
<keyword evidence="2" id="KW-0813">Transport</keyword>
<evidence type="ECO:0000313" key="6">
    <source>
        <dbReference type="Proteomes" id="UP000034680"/>
    </source>
</evidence>
<feature type="compositionally biased region" description="Acidic residues" evidence="4">
    <location>
        <begin position="211"/>
        <end position="220"/>
    </location>
</feature>
<dbReference type="EMBL" id="LCUC01000351">
    <property type="protein sequence ID" value="KKY31944.1"/>
    <property type="molecule type" value="Genomic_DNA"/>
</dbReference>
<proteinExistence type="inferred from homology"/>
<dbReference type="GO" id="GO:0045121">
    <property type="term" value="C:membrane raft"/>
    <property type="evidence" value="ECO:0007669"/>
    <property type="project" value="EnsemblFungi"/>
</dbReference>
<dbReference type="Gene3D" id="1.10.287.3240">
    <property type="match status" value="2"/>
</dbReference>
<dbReference type="OrthoDB" id="7676488at2759"/>
<organism evidence="5 6">
    <name type="scientific">Diaporthe ampelina</name>
    <dbReference type="NCBI Taxonomy" id="1214573"/>
    <lineage>
        <taxon>Eukaryota</taxon>
        <taxon>Fungi</taxon>
        <taxon>Dikarya</taxon>
        <taxon>Ascomycota</taxon>
        <taxon>Pezizomycotina</taxon>
        <taxon>Sordariomycetes</taxon>
        <taxon>Sordariomycetidae</taxon>
        <taxon>Diaporthales</taxon>
        <taxon>Diaporthaceae</taxon>
        <taxon>Diaporthe</taxon>
    </lineage>
</organism>
<comment type="caution">
    <text evidence="5">The sequence shown here is derived from an EMBL/GenBank/DDBJ whole genome shotgun (WGS) entry which is preliminary data.</text>
</comment>
<dbReference type="Proteomes" id="UP000034680">
    <property type="component" value="Unassembled WGS sequence"/>
</dbReference>
<evidence type="ECO:0000256" key="2">
    <source>
        <dbReference type="ARBA" id="ARBA00022448"/>
    </source>
</evidence>
<dbReference type="GO" id="GO:0007035">
    <property type="term" value="P:vacuolar acidification"/>
    <property type="evidence" value="ECO:0007669"/>
    <property type="project" value="EnsemblFungi"/>
</dbReference>
<dbReference type="NCBIfam" id="TIGR00309">
    <property type="entry name" value="V_ATPase_subD"/>
    <property type="match status" value="2"/>
</dbReference>
<gene>
    <name evidence="5" type="ORF">UCDDA912_g08077</name>
</gene>